<dbReference type="InterPro" id="IPR000601">
    <property type="entry name" value="PKD_dom"/>
</dbReference>
<proteinExistence type="predicted"/>
<feature type="region of interest" description="Disordered" evidence="1">
    <location>
        <begin position="204"/>
        <end position="284"/>
    </location>
</feature>
<gene>
    <name evidence="3" type="ORF">ACFQGB_19435</name>
</gene>
<accession>A0ABD5VIZ4</accession>
<feature type="compositionally biased region" description="Low complexity" evidence="1">
    <location>
        <begin position="239"/>
        <end position="256"/>
    </location>
</feature>
<dbReference type="InterPro" id="IPR022409">
    <property type="entry name" value="PKD/Chitinase_dom"/>
</dbReference>
<feature type="domain" description="PKD/Chitinase" evidence="2">
    <location>
        <begin position="126"/>
        <end position="206"/>
    </location>
</feature>
<protein>
    <submittedName>
        <fullName evidence="3">PKD domain-containing protein</fullName>
    </submittedName>
</protein>
<dbReference type="InterPro" id="IPR035986">
    <property type="entry name" value="PKD_dom_sf"/>
</dbReference>
<evidence type="ECO:0000256" key="1">
    <source>
        <dbReference type="SAM" id="MobiDB-lite"/>
    </source>
</evidence>
<dbReference type="Gene3D" id="2.60.40.10">
    <property type="entry name" value="Immunoglobulins"/>
    <property type="match status" value="1"/>
</dbReference>
<reference evidence="3 4" key="1">
    <citation type="journal article" date="2019" name="Int. J. Syst. Evol. Microbiol.">
        <title>The Global Catalogue of Microorganisms (GCM) 10K type strain sequencing project: providing services to taxonomists for standard genome sequencing and annotation.</title>
        <authorList>
            <consortium name="The Broad Institute Genomics Platform"/>
            <consortium name="The Broad Institute Genome Sequencing Center for Infectious Disease"/>
            <person name="Wu L."/>
            <person name="Ma J."/>
        </authorList>
    </citation>
    <scope>NUCLEOTIDE SEQUENCE [LARGE SCALE GENOMIC DNA]</scope>
    <source>
        <strain evidence="3 4">GX26</strain>
    </source>
</reference>
<feature type="domain" description="PKD/Chitinase" evidence="2">
    <location>
        <begin position="30"/>
        <end position="119"/>
    </location>
</feature>
<dbReference type="SUPFAM" id="SSF49299">
    <property type="entry name" value="PKD domain"/>
    <property type="match status" value="1"/>
</dbReference>
<dbReference type="CDD" id="cd00146">
    <property type="entry name" value="PKD"/>
    <property type="match status" value="1"/>
</dbReference>
<evidence type="ECO:0000313" key="3">
    <source>
        <dbReference type="EMBL" id="MFC6955041.1"/>
    </source>
</evidence>
<feature type="compositionally biased region" description="Polar residues" evidence="1">
    <location>
        <begin position="257"/>
        <end position="267"/>
    </location>
</feature>
<evidence type="ECO:0000259" key="2">
    <source>
        <dbReference type="SMART" id="SM00089"/>
    </source>
</evidence>
<feature type="region of interest" description="Disordered" evidence="1">
    <location>
        <begin position="338"/>
        <end position="360"/>
    </location>
</feature>
<dbReference type="InterPro" id="IPR013783">
    <property type="entry name" value="Ig-like_fold"/>
</dbReference>
<dbReference type="Proteomes" id="UP001596395">
    <property type="component" value="Unassembled WGS sequence"/>
</dbReference>
<organism evidence="3 4">
    <name type="scientific">Halorubellus litoreus</name>
    <dbReference type="NCBI Taxonomy" id="755308"/>
    <lineage>
        <taxon>Archaea</taxon>
        <taxon>Methanobacteriati</taxon>
        <taxon>Methanobacteriota</taxon>
        <taxon>Stenosarchaea group</taxon>
        <taxon>Halobacteria</taxon>
        <taxon>Halobacteriales</taxon>
        <taxon>Halorubellaceae</taxon>
        <taxon>Halorubellus</taxon>
    </lineage>
</organism>
<keyword evidence="4" id="KW-1185">Reference proteome</keyword>
<evidence type="ECO:0000313" key="4">
    <source>
        <dbReference type="Proteomes" id="UP001596395"/>
    </source>
</evidence>
<name>A0ABD5VIZ4_9EURY</name>
<dbReference type="AlphaFoldDB" id="A0ABD5VIZ4"/>
<dbReference type="RefSeq" id="WP_336351984.1">
    <property type="nucleotide sequence ID" value="NZ_JAZAQL010000005.1"/>
</dbReference>
<dbReference type="SMART" id="SM00089">
    <property type="entry name" value="PKD"/>
    <property type="match status" value="2"/>
</dbReference>
<dbReference type="EMBL" id="JBHSXN010000005">
    <property type="protein sequence ID" value="MFC6955041.1"/>
    <property type="molecule type" value="Genomic_DNA"/>
</dbReference>
<dbReference type="Pfam" id="PF18911">
    <property type="entry name" value="PKD_4"/>
    <property type="match status" value="1"/>
</dbReference>
<feature type="region of interest" description="Disordered" evidence="1">
    <location>
        <begin position="430"/>
        <end position="449"/>
    </location>
</feature>
<sequence length="1139" mass="127094">MAWNIVVAVLLITTPTLPAVHHSPANEPPNADAGLDQHVTAGSTVLLDATGSRDPDGTIDEYAWRIDTPDGNTIEPDCTTCERTRFRATNQGTYNVSLTVTDDDGATRTDYLYVTVTPDDPPTVNVTGPLRTTTETPTTFQANVTAGSEPVQNITWRINETLIPADNTTTITRQFTDTGEQSVTVIVTDEIGRTTTDGLQVTVNAANATPPPNDGNETDPTNPPNASDPGPIITPTPDPGNGSSPGDGTPNGSDGTLASQFDPTVTGPQLVKGDHPLDASYGIASNAHPQDISSIEWIVNGNPQTTNPAIDATWTAGRHSLEAKVTYTDDSTDTATFSDGTTDVIADPAPTPILDDPTTESSVISGDFEVRDGYGNLKDVTVTVGDQNDFQLSYPPMRRLQPEQVRDHYRYENLAPNQTYTVTLTATDDRGQTRTTSHTVNTSTGPEIVSIGFQDTPVDSYHPRIDPDRYTATHVVKIDLNGYNPNQVSINSRPDKTKSIRLGEKERSYDEESDTLTVETEWAGDTPGRYQVNTKLFIRNQITSTVRSGFNVTASPPELRLTSPTEGTKEELVQNWGMIVDASQSFDPDGHTMRINWLDGADHLKMNNWAAKLTPTDTAGVRIIDETGATSEELGSFLPYYIPRITGQQMTTSGPYNRSEDVVLEVRTDSYAFTKNPKRYNITLGARTNSSAVDILSVEKRQIPPNEVDGNNAIKHRLHRWVATVRVEARDLNESENWVTLYNVENPERIHVSQELGDVKLRFSNKVRNLSLKRTAYRVKNDSGNQKIELTDRSRYRQLVRQDWSFEKRIQVVDSVSIQNRERETYTEENLRNFSRGSVARQFAASKPEWSYAGKERYEETKTVVVAEWKQNVTEGRPTGQSRRVLSNPNAYVKERQYRYWTTKQVTVEKEVTKKVPVTVTVEKTIEEEVCPPRIGCYYRERTITVKKTKMVERTVTVEREVIRRVQHQYWAKEAFSNGHTATGNTRQVRSEPKRYHTEYLVQIPKERTLTKTRHSVSKTVQKSREEWTAFTNVSTIVQARGIVKAEDKRIGSIEKHPKWILTKEGNVTEVVDTYDDKSNVQVTYATVSGTLVHGPGPDEKRQFTITVEMTEHATKQELIEAAKARITACDNDTEDCNE</sequence>
<comment type="caution">
    <text evidence="3">The sequence shown here is derived from an EMBL/GenBank/DDBJ whole genome shotgun (WGS) entry which is preliminary data.</text>
</comment>
<feature type="compositionally biased region" description="Low complexity" evidence="1">
    <location>
        <begin position="433"/>
        <end position="444"/>
    </location>
</feature>